<evidence type="ECO:0000313" key="1">
    <source>
        <dbReference type="EMBL" id="HEN14630.1"/>
    </source>
</evidence>
<protein>
    <submittedName>
        <fullName evidence="1">Uncharacterized protein</fullName>
    </submittedName>
</protein>
<gene>
    <name evidence="1" type="ORF">ENQ76_04070</name>
</gene>
<comment type="caution">
    <text evidence="1">The sequence shown here is derived from an EMBL/GenBank/DDBJ whole genome shotgun (WGS) entry which is preliminary data.</text>
</comment>
<dbReference type="AlphaFoldDB" id="A0A7C2NVU0"/>
<name>A0A7C2NVU0_9PLAN</name>
<accession>A0A7C2NVU0</accession>
<organism evidence="1">
    <name type="scientific">Schlesneria paludicola</name>
    <dbReference type="NCBI Taxonomy" id="360056"/>
    <lineage>
        <taxon>Bacteria</taxon>
        <taxon>Pseudomonadati</taxon>
        <taxon>Planctomycetota</taxon>
        <taxon>Planctomycetia</taxon>
        <taxon>Planctomycetales</taxon>
        <taxon>Planctomycetaceae</taxon>
        <taxon>Schlesneria</taxon>
    </lineage>
</organism>
<proteinExistence type="predicted"/>
<dbReference type="EMBL" id="DSOK01000124">
    <property type="protein sequence ID" value="HEN14630.1"/>
    <property type="molecule type" value="Genomic_DNA"/>
</dbReference>
<sequence>MSVAFEPPRLLEEVADFLASQPARHELLDYQPSAAATERARDLLNRSSSGLLTADEEDELHQFEQAELLIRLIKARLRQSDHG</sequence>
<reference evidence="1" key="1">
    <citation type="journal article" date="2020" name="mSystems">
        <title>Genome- and Community-Level Interaction Insights into Carbon Utilization and Element Cycling Functions of Hydrothermarchaeota in Hydrothermal Sediment.</title>
        <authorList>
            <person name="Zhou Z."/>
            <person name="Liu Y."/>
            <person name="Xu W."/>
            <person name="Pan J."/>
            <person name="Luo Z.H."/>
            <person name="Li M."/>
        </authorList>
    </citation>
    <scope>NUCLEOTIDE SEQUENCE [LARGE SCALE GENOMIC DNA]</scope>
    <source>
        <strain evidence="1">SpSt-339</strain>
    </source>
</reference>